<dbReference type="Proteomes" id="UP000636709">
    <property type="component" value="Unassembled WGS sequence"/>
</dbReference>
<dbReference type="InterPro" id="IPR022059">
    <property type="entry name" value="DUF3615"/>
</dbReference>
<reference evidence="3" key="1">
    <citation type="submission" date="2020-07" db="EMBL/GenBank/DDBJ databases">
        <title>Genome sequence and genetic diversity analysis of an under-domesticated orphan crop, white fonio (Digitaria exilis).</title>
        <authorList>
            <person name="Bennetzen J.L."/>
            <person name="Chen S."/>
            <person name="Ma X."/>
            <person name="Wang X."/>
            <person name="Yssel A.E.J."/>
            <person name="Chaluvadi S.R."/>
            <person name="Johnson M."/>
            <person name="Gangashetty P."/>
            <person name="Hamidou F."/>
            <person name="Sanogo M.D."/>
            <person name="Zwaenepoel A."/>
            <person name="Wallace J."/>
            <person name="Van De Peer Y."/>
            <person name="Van Deynze A."/>
        </authorList>
    </citation>
    <scope>NUCLEOTIDE SEQUENCE</scope>
    <source>
        <tissue evidence="3">Leaves</tissue>
    </source>
</reference>
<dbReference type="PANTHER" id="PTHR34710">
    <property type="entry name" value="OS03G0834100 PROTEIN"/>
    <property type="match status" value="1"/>
</dbReference>
<proteinExistence type="predicted"/>
<sequence>MASSTEIMHADQETIPIVGGGPAPDTRGKQPVVDVTPPRHNNPKQVSEAASSSESTEALMSTIRAAAAEAEAKVIGPRTPLPGNRRWWRRLFPPDPLSSIPVGQPLDAQQERMLIKKALRPMNPWNPKRLAMERQIVRECLHHYNIRNPGNEYEPAPGMVIQYFQFGNGTCWTHGNFVARQKRYGCFSLLPAPRTLFFYEQSYKNGSPGVVTCTPLGRNTILPFVIVFSDEPLIPFARRAIVALMIRNLAYRRSVHVETVT</sequence>
<evidence type="ECO:0000259" key="2">
    <source>
        <dbReference type="Pfam" id="PF12274"/>
    </source>
</evidence>
<dbReference type="Pfam" id="PF12274">
    <property type="entry name" value="DUF3615"/>
    <property type="match status" value="1"/>
</dbReference>
<gene>
    <name evidence="3" type="ORF">HU200_029823</name>
</gene>
<name>A0A835C4E3_9POAL</name>
<feature type="region of interest" description="Disordered" evidence="1">
    <location>
        <begin position="1"/>
        <end position="57"/>
    </location>
</feature>
<organism evidence="3 4">
    <name type="scientific">Digitaria exilis</name>
    <dbReference type="NCBI Taxonomy" id="1010633"/>
    <lineage>
        <taxon>Eukaryota</taxon>
        <taxon>Viridiplantae</taxon>
        <taxon>Streptophyta</taxon>
        <taxon>Embryophyta</taxon>
        <taxon>Tracheophyta</taxon>
        <taxon>Spermatophyta</taxon>
        <taxon>Magnoliopsida</taxon>
        <taxon>Liliopsida</taxon>
        <taxon>Poales</taxon>
        <taxon>Poaceae</taxon>
        <taxon>PACMAD clade</taxon>
        <taxon>Panicoideae</taxon>
        <taxon>Panicodae</taxon>
        <taxon>Paniceae</taxon>
        <taxon>Anthephorinae</taxon>
        <taxon>Digitaria</taxon>
    </lineage>
</organism>
<dbReference type="PANTHER" id="PTHR34710:SF18">
    <property type="entry name" value="OS05G0522700 PROTEIN"/>
    <property type="match status" value="1"/>
</dbReference>
<evidence type="ECO:0000313" key="3">
    <source>
        <dbReference type="EMBL" id="KAF8710094.1"/>
    </source>
</evidence>
<evidence type="ECO:0000256" key="1">
    <source>
        <dbReference type="SAM" id="MobiDB-lite"/>
    </source>
</evidence>
<feature type="domain" description="DUF3615" evidence="2">
    <location>
        <begin position="137"/>
        <end position="219"/>
    </location>
</feature>
<dbReference type="AlphaFoldDB" id="A0A835C4E3"/>
<dbReference type="EMBL" id="JACEFO010001754">
    <property type="protein sequence ID" value="KAF8710094.1"/>
    <property type="molecule type" value="Genomic_DNA"/>
</dbReference>
<feature type="compositionally biased region" description="Low complexity" evidence="1">
    <location>
        <begin position="47"/>
        <end position="57"/>
    </location>
</feature>
<dbReference type="OrthoDB" id="667589at2759"/>
<evidence type="ECO:0000313" key="4">
    <source>
        <dbReference type="Proteomes" id="UP000636709"/>
    </source>
</evidence>
<accession>A0A835C4E3</accession>
<comment type="caution">
    <text evidence="3">The sequence shown here is derived from an EMBL/GenBank/DDBJ whole genome shotgun (WGS) entry which is preliminary data.</text>
</comment>
<keyword evidence="4" id="KW-1185">Reference proteome</keyword>
<protein>
    <recommendedName>
        <fullName evidence="2">DUF3615 domain-containing protein</fullName>
    </recommendedName>
</protein>